<comment type="caution">
    <text evidence="1">The sequence shown here is derived from an EMBL/GenBank/DDBJ whole genome shotgun (WGS) entry which is preliminary data.</text>
</comment>
<evidence type="ECO:0000313" key="1">
    <source>
        <dbReference type="EMBL" id="KAF4969558.1"/>
    </source>
</evidence>
<evidence type="ECO:0008006" key="3">
    <source>
        <dbReference type="Google" id="ProtNLM"/>
    </source>
</evidence>
<organism evidence="1 2">
    <name type="scientific">Fusarium sarcochroum</name>
    <dbReference type="NCBI Taxonomy" id="1208366"/>
    <lineage>
        <taxon>Eukaryota</taxon>
        <taxon>Fungi</taxon>
        <taxon>Dikarya</taxon>
        <taxon>Ascomycota</taxon>
        <taxon>Pezizomycotina</taxon>
        <taxon>Sordariomycetes</taxon>
        <taxon>Hypocreomycetidae</taxon>
        <taxon>Hypocreales</taxon>
        <taxon>Nectriaceae</taxon>
        <taxon>Fusarium</taxon>
        <taxon>Fusarium lateritium species complex</taxon>
    </lineage>
</organism>
<protein>
    <recommendedName>
        <fullName evidence="3">F-box domain-containing protein</fullName>
    </recommendedName>
</protein>
<dbReference type="AlphaFoldDB" id="A0A8H4XC03"/>
<name>A0A8H4XC03_9HYPO</name>
<sequence length="521" mass="59583">MASSTQVDPFPLSQLPKELRDIVYSYVERNDTKSLRVTCSAMAKDVPLRFDRVFLSANSLNIQVFRAIADHESFRHQVSEIIWDDARLSTGPELEEERLDYFDDNPDRAVTANGCPLWFKSGRLDTRCHFNNCRMPGESLGLWESWAYYKSLLQDQCQILVSNADIEAFKYGLRRFPSLKRVTITPATHGRLWQPLYRTPMIRAFPRGFDYPIPKAWPCSSPMPIDALPWESQEGDRPYQAMYGVGCDAEAYRAKWRGYRAVTRVLVECGQDHHVTELIICGNEIGSGINCHIFDQPCVEYDDLVTLLKRPGFRRLDLDLFTGLLEHEDWVSYKSGLLYNALSQAKSLQHLCLRSTTGIADGWPQQLDPEEVEEFVFPLRTIFPIDHWPQLQHFGLSNFLVPLNDLISLLAALPKSLRSVELSHLGWGSLDANESYHDLLRKIRDTLDWRSRPMEERPKVHMVASAAAYSNEEGYVQVDEAVYSFLYGDGKSPFDHHPNIIYPGEGGVERDIFDPGVAVPF</sequence>
<dbReference type="Proteomes" id="UP000622797">
    <property type="component" value="Unassembled WGS sequence"/>
</dbReference>
<keyword evidence="2" id="KW-1185">Reference proteome</keyword>
<accession>A0A8H4XC03</accession>
<dbReference type="EMBL" id="JABEXW010000158">
    <property type="protein sequence ID" value="KAF4969558.1"/>
    <property type="molecule type" value="Genomic_DNA"/>
</dbReference>
<proteinExistence type="predicted"/>
<reference evidence="1" key="2">
    <citation type="submission" date="2020-05" db="EMBL/GenBank/DDBJ databases">
        <authorList>
            <person name="Kim H.-S."/>
            <person name="Proctor R.H."/>
            <person name="Brown D.W."/>
        </authorList>
    </citation>
    <scope>NUCLEOTIDE SEQUENCE</scope>
    <source>
        <strain evidence="1">NRRL 20472</strain>
    </source>
</reference>
<dbReference type="OrthoDB" id="5422579at2759"/>
<evidence type="ECO:0000313" key="2">
    <source>
        <dbReference type="Proteomes" id="UP000622797"/>
    </source>
</evidence>
<gene>
    <name evidence="1" type="ORF">FSARC_3241</name>
</gene>
<reference evidence="1" key="1">
    <citation type="journal article" date="2020" name="BMC Genomics">
        <title>Correction to: Identification and distribution of gene clusters required for synthesis of sphingolipid metabolism inhibitors in diverse species of the filamentous fungus Fusarium.</title>
        <authorList>
            <person name="Kim H.S."/>
            <person name="Lohmar J.M."/>
            <person name="Busman M."/>
            <person name="Brown D.W."/>
            <person name="Naumann T.A."/>
            <person name="Divon H.H."/>
            <person name="Lysoe E."/>
            <person name="Uhlig S."/>
            <person name="Proctor R.H."/>
        </authorList>
    </citation>
    <scope>NUCLEOTIDE SEQUENCE</scope>
    <source>
        <strain evidence="1">NRRL 20472</strain>
    </source>
</reference>